<dbReference type="SUPFAM" id="SSF101447">
    <property type="entry name" value="Formin homology 2 domain (FH2 domain)"/>
    <property type="match status" value="1"/>
</dbReference>
<evidence type="ECO:0000256" key="1">
    <source>
        <dbReference type="SAM" id="Coils"/>
    </source>
</evidence>
<keyword evidence="1" id="KW-0175">Coiled coil</keyword>
<dbReference type="InterPro" id="IPR050617">
    <property type="entry name" value="E3_ligase_FN3/SPRY"/>
</dbReference>
<dbReference type="AlphaFoldDB" id="A0A2I0UNF1"/>
<name>A0A2I0UNF1_LIMLA</name>
<organism evidence="3 4">
    <name type="scientific">Limosa lapponica baueri</name>
    <dbReference type="NCBI Taxonomy" id="1758121"/>
    <lineage>
        <taxon>Eukaryota</taxon>
        <taxon>Metazoa</taxon>
        <taxon>Chordata</taxon>
        <taxon>Craniata</taxon>
        <taxon>Vertebrata</taxon>
        <taxon>Euteleostomi</taxon>
        <taxon>Archelosauria</taxon>
        <taxon>Archosauria</taxon>
        <taxon>Dinosauria</taxon>
        <taxon>Saurischia</taxon>
        <taxon>Theropoda</taxon>
        <taxon>Coelurosauria</taxon>
        <taxon>Aves</taxon>
        <taxon>Neognathae</taxon>
        <taxon>Neoaves</taxon>
        <taxon>Charadriiformes</taxon>
        <taxon>Scolopacidae</taxon>
        <taxon>Limosa</taxon>
    </lineage>
</organism>
<reference evidence="4" key="2">
    <citation type="submission" date="2017-12" db="EMBL/GenBank/DDBJ databases">
        <title>Genome sequence of the Bar-tailed Godwit (Limosa lapponica baueri).</title>
        <authorList>
            <person name="Lima N.C.B."/>
            <person name="Parody-Merino A.M."/>
            <person name="Battley P.F."/>
            <person name="Fidler A.E."/>
            <person name="Prosdocimi F."/>
        </authorList>
    </citation>
    <scope>NUCLEOTIDE SEQUENCE [LARGE SCALE GENOMIC DNA]</scope>
</reference>
<dbReference type="SMART" id="SM00502">
    <property type="entry name" value="BBC"/>
    <property type="match status" value="1"/>
</dbReference>
<dbReference type="Gene3D" id="1.20.5.170">
    <property type="match status" value="1"/>
</dbReference>
<sequence>MSPSSCRLPTSVQETLQRIVSNLANKNGEIHNFIDLLNHTIKNIQVNSSNAISELDEEFDGLYSILDEMKGSMANTIQQEEARKIQALQDQLSQCSNALESSEELLELAAQSLDIKDPAEFFKLVKSIVLLVGTPSVPERAAPALALLLAQICFESSRKSVQEKLV</sequence>
<feature type="coiled-coil region" evidence="1">
    <location>
        <begin position="78"/>
        <end position="105"/>
    </location>
</feature>
<reference evidence="4" key="1">
    <citation type="submission" date="2017-11" db="EMBL/GenBank/DDBJ databases">
        <authorList>
            <person name="Lima N.C."/>
            <person name="Parody-Merino A.M."/>
            <person name="Battley P.F."/>
            <person name="Fidler A.E."/>
            <person name="Prosdocimi F."/>
        </authorList>
    </citation>
    <scope>NUCLEOTIDE SEQUENCE [LARGE SCALE GENOMIC DNA]</scope>
</reference>
<evidence type="ECO:0000313" key="3">
    <source>
        <dbReference type="EMBL" id="PKU47596.1"/>
    </source>
</evidence>
<dbReference type="EMBL" id="KZ505675">
    <property type="protein sequence ID" value="PKU47596.1"/>
    <property type="molecule type" value="Genomic_DNA"/>
</dbReference>
<dbReference type="InterPro" id="IPR003649">
    <property type="entry name" value="Bbox_C"/>
</dbReference>
<evidence type="ECO:0000259" key="2">
    <source>
        <dbReference type="SMART" id="SM00502"/>
    </source>
</evidence>
<dbReference type="PANTHER" id="PTHR24099:SF8">
    <property type="entry name" value="FSD1-LIKE PROTEIN"/>
    <property type="match status" value="1"/>
</dbReference>
<dbReference type="OrthoDB" id="9927450at2759"/>
<proteinExistence type="predicted"/>
<protein>
    <recommendedName>
        <fullName evidence="2">B-box C-terminal domain-containing protein</fullName>
    </recommendedName>
</protein>
<dbReference type="PANTHER" id="PTHR24099">
    <property type="entry name" value="E3 UBIQUITIN-PROTEIN LIGASE TRIM36-RELATED"/>
    <property type="match status" value="1"/>
</dbReference>
<gene>
    <name evidence="3" type="ORF">llap_2140</name>
</gene>
<keyword evidence="4" id="KW-1185">Reference proteome</keyword>
<evidence type="ECO:0000313" key="4">
    <source>
        <dbReference type="Proteomes" id="UP000233556"/>
    </source>
</evidence>
<feature type="domain" description="B-box C-terminal" evidence="2">
    <location>
        <begin position="12"/>
        <end position="138"/>
    </location>
</feature>
<accession>A0A2I0UNF1</accession>
<dbReference type="Proteomes" id="UP000233556">
    <property type="component" value="Unassembled WGS sequence"/>
</dbReference>